<comment type="caution">
    <text evidence="2">The sequence shown here is derived from an EMBL/GenBank/DDBJ whole genome shotgun (WGS) entry which is preliminary data.</text>
</comment>
<evidence type="ECO:0000313" key="2">
    <source>
        <dbReference type="EMBL" id="KAF7815560.1"/>
    </source>
</evidence>
<sequence length="27" mass="2909">MPSKDEGGSNFQVISSNLHVLHGAQQQ</sequence>
<reference evidence="2" key="1">
    <citation type="submission" date="2020-09" db="EMBL/GenBank/DDBJ databases">
        <title>Genome-Enabled Discovery of Anthraquinone Biosynthesis in Senna tora.</title>
        <authorList>
            <person name="Kang S.-H."/>
            <person name="Pandey R.P."/>
            <person name="Lee C.-M."/>
            <person name="Sim J.-S."/>
            <person name="Jeong J.-T."/>
            <person name="Choi B.-S."/>
            <person name="Jung M."/>
            <person name="Ginzburg D."/>
            <person name="Zhao K."/>
            <person name="Won S.Y."/>
            <person name="Oh T.-J."/>
            <person name="Yu Y."/>
            <person name="Kim N.-H."/>
            <person name="Lee O.R."/>
            <person name="Lee T.-H."/>
            <person name="Bashyal P."/>
            <person name="Kim T.-S."/>
            <person name="Lee W.-H."/>
            <person name="Kawkins C."/>
            <person name="Kim C.-K."/>
            <person name="Kim J.S."/>
            <person name="Ahn B.O."/>
            <person name="Rhee S.Y."/>
            <person name="Sohng J.K."/>
        </authorList>
    </citation>
    <scope>NUCLEOTIDE SEQUENCE</scope>
    <source>
        <tissue evidence="2">Leaf</tissue>
    </source>
</reference>
<name>A0A834T4U9_9FABA</name>
<feature type="compositionally biased region" description="Polar residues" evidence="1">
    <location>
        <begin position="9"/>
        <end position="27"/>
    </location>
</feature>
<gene>
    <name evidence="2" type="ORF">G2W53_029529</name>
</gene>
<dbReference type="Proteomes" id="UP000634136">
    <property type="component" value="Unassembled WGS sequence"/>
</dbReference>
<evidence type="ECO:0000256" key="1">
    <source>
        <dbReference type="SAM" id="MobiDB-lite"/>
    </source>
</evidence>
<evidence type="ECO:0000313" key="3">
    <source>
        <dbReference type="Proteomes" id="UP000634136"/>
    </source>
</evidence>
<keyword evidence="3" id="KW-1185">Reference proteome</keyword>
<organism evidence="2 3">
    <name type="scientific">Senna tora</name>
    <dbReference type="NCBI Taxonomy" id="362788"/>
    <lineage>
        <taxon>Eukaryota</taxon>
        <taxon>Viridiplantae</taxon>
        <taxon>Streptophyta</taxon>
        <taxon>Embryophyta</taxon>
        <taxon>Tracheophyta</taxon>
        <taxon>Spermatophyta</taxon>
        <taxon>Magnoliopsida</taxon>
        <taxon>eudicotyledons</taxon>
        <taxon>Gunneridae</taxon>
        <taxon>Pentapetalae</taxon>
        <taxon>rosids</taxon>
        <taxon>fabids</taxon>
        <taxon>Fabales</taxon>
        <taxon>Fabaceae</taxon>
        <taxon>Caesalpinioideae</taxon>
        <taxon>Cassia clade</taxon>
        <taxon>Senna</taxon>
    </lineage>
</organism>
<protein>
    <submittedName>
        <fullName evidence="2">Uncharacterized protein</fullName>
    </submittedName>
</protein>
<dbReference type="EMBL" id="JAAIUW010000009">
    <property type="protein sequence ID" value="KAF7815560.1"/>
    <property type="molecule type" value="Genomic_DNA"/>
</dbReference>
<accession>A0A834T4U9</accession>
<proteinExistence type="predicted"/>
<dbReference type="AlphaFoldDB" id="A0A834T4U9"/>
<feature type="region of interest" description="Disordered" evidence="1">
    <location>
        <begin position="1"/>
        <end position="27"/>
    </location>
</feature>